<organism evidence="1 2">
    <name type="scientific">Terrihalobacillus insolitus</name>
    <dbReference type="NCBI Taxonomy" id="2950438"/>
    <lineage>
        <taxon>Bacteria</taxon>
        <taxon>Bacillati</taxon>
        <taxon>Bacillota</taxon>
        <taxon>Bacilli</taxon>
        <taxon>Bacillales</taxon>
        <taxon>Bacillaceae</taxon>
        <taxon>Terrihalobacillus</taxon>
    </lineage>
</organism>
<reference evidence="1" key="1">
    <citation type="submission" date="2022-06" db="EMBL/GenBank/DDBJ databases">
        <title>Aquibacillus sp. a new bacterium isolated from soil saline samples.</title>
        <authorList>
            <person name="Galisteo C."/>
            <person name="De La Haba R."/>
            <person name="Sanchez-Porro C."/>
            <person name="Ventosa A."/>
        </authorList>
    </citation>
    <scope>NUCLEOTIDE SEQUENCE</scope>
    <source>
        <strain evidence="1">3ASR75-11</strain>
    </source>
</reference>
<dbReference type="Proteomes" id="UP001145050">
    <property type="component" value="Unassembled WGS sequence"/>
</dbReference>
<evidence type="ECO:0000313" key="1">
    <source>
        <dbReference type="EMBL" id="MDC3423648.1"/>
    </source>
</evidence>
<sequence length="138" mass="15765">MKKKLLLIIAVFYFFIGFNPSIGNAKEFKQSYCTAEDVLLEMLKPDIDTIIMDKYGKTFSWDYTESGGLVDLKLVHDLSIPKWFEATLSVESKEIGKENPKRGQSIIRLKIIPASFSRNDNAVNKVKVINFQDARKVD</sequence>
<evidence type="ECO:0000313" key="2">
    <source>
        <dbReference type="Proteomes" id="UP001145050"/>
    </source>
</evidence>
<comment type="caution">
    <text evidence="1">The sequence shown here is derived from an EMBL/GenBank/DDBJ whole genome shotgun (WGS) entry which is preliminary data.</text>
</comment>
<protein>
    <submittedName>
        <fullName evidence="1">DUF3888 domain-containing protein</fullName>
    </submittedName>
</protein>
<dbReference type="AlphaFoldDB" id="A0A9X3WS36"/>
<proteinExistence type="predicted"/>
<keyword evidence="2" id="KW-1185">Reference proteome</keyword>
<accession>A0A9X3WS36</accession>
<name>A0A9X3WS36_9BACI</name>
<dbReference type="Pfam" id="PF13027">
    <property type="entry name" value="DUF3888"/>
    <property type="match status" value="1"/>
</dbReference>
<gene>
    <name evidence="1" type="ORF">NC797_03880</name>
</gene>
<dbReference type="EMBL" id="JAMQKB010000002">
    <property type="protein sequence ID" value="MDC3423648.1"/>
    <property type="molecule type" value="Genomic_DNA"/>
</dbReference>
<dbReference type="InterPro" id="IPR024984">
    <property type="entry name" value="DUF3888"/>
</dbReference>
<dbReference type="RefSeq" id="WP_272435391.1">
    <property type="nucleotide sequence ID" value="NZ_JAMQKB010000002.1"/>
</dbReference>